<sequence>MAEPRDLEQWTTDLVAALGLDARGLDRAVDIAGVLDLARLAAHRVARPAAPVTTFLAGFALARGATLEQVADIVTRLARGADADADAHADAGAEPR</sequence>
<gene>
    <name evidence="2" type="ORF">QFZ26_000195</name>
</gene>
<dbReference type="Proteomes" id="UP001239083">
    <property type="component" value="Unassembled WGS sequence"/>
</dbReference>
<comment type="caution">
    <text evidence="2">The sequence shown here is derived from an EMBL/GenBank/DDBJ whole genome shotgun (WGS) entry which is preliminary data.</text>
</comment>
<evidence type="ECO:0000313" key="3">
    <source>
        <dbReference type="Proteomes" id="UP001239083"/>
    </source>
</evidence>
<evidence type="ECO:0000313" key="2">
    <source>
        <dbReference type="EMBL" id="MDQ0892640.1"/>
    </source>
</evidence>
<dbReference type="RefSeq" id="WP_307038627.1">
    <property type="nucleotide sequence ID" value="NZ_JAUSYY010000001.1"/>
</dbReference>
<dbReference type="Pfam" id="PF20058">
    <property type="entry name" value="DUF6457"/>
    <property type="match status" value="1"/>
</dbReference>
<dbReference type="InterPro" id="IPR045598">
    <property type="entry name" value="DUF6457"/>
</dbReference>
<keyword evidence="3" id="KW-1185">Reference proteome</keyword>
<feature type="domain" description="DUF6457" evidence="1">
    <location>
        <begin position="3"/>
        <end position="83"/>
    </location>
</feature>
<proteinExistence type="predicted"/>
<dbReference type="EMBL" id="JAUSYY010000001">
    <property type="protein sequence ID" value="MDQ0892640.1"/>
    <property type="molecule type" value="Genomic_DNA"/>
</dbReference>
<evidence type="ECO:0000259" key="1">
    <source>
        <dbReference type="Pfam" id="PF20058"/>
    </source>
</evidence>
<reference evidence="2 3" key="1">
    <citation type="submission" date="2023-07" db="EMBL/GenBank/DDBJ databases">
        <title>Comparative genomics of wheat-associated soil bacteria to identify genetic determinants of phenazine resistance.</title>
        <authorList>
            <person name="Mouncey N."/>
        </authorList>
    </citation>
    <scope>NUCLEOTIDE SEQUENCE [LARGE SCALE GENOMIC DNA]</scope>
    <source>
        <strain evidence="2 3">V3I3</strain>
    </source>
</reference>
<name>A0ABU0R3H6_9MICO</name>
<protein>
    <recommendedName>
        <fullName evidence="1">DUF6457 domain-containing protein</fullName>
    </recommendedName>
</protein>
<accession>A0ABU0R3H6</accession>
<organism evidence="2 3">
    <name type="scientific">Agromyces ramosus</name>
    <dbReference type="NCBI Taxonomy" id="33879"/>
    <lineage>
        <taxon>Bacteria</taxon>
        <taxon>Bacillati</taxon>
        <taxon>Actinomycetota</taxon>
        <taxon>Actinomycetes</taxon>
        <taxon>Micrococcales</taxon>
        <taxon>Microbacteriaceae</taxon>
        <taxon>Agromyces</taxon>
    </lineage>
</organism>